<dbReference type="PANTHER" id="PTHR46796:SF2">
    <property type="entry name" value="TRANSCRIPTIONAL REGULATORY PROTEIN"/>
    <property type="match status" value="1"/>
</dbReference>
<comment type="caution">
    <text evidence="6">The sequence shown here is derived from an EMBL/GenBank/DDBJ whole genome shotgun (WGS) entry which is preliminary data.</text>
</comment>
<dbReference type="EMBL" id="BMJQ01000009">
    <property type="protein sequence ID" value="GGF26881.1"/>
    <property type="molecule type" value="Genomic_DNA"/>
</dbReference>
<dbReference type="GO" id="GO:0003700">
    <property type="term" value="F:DNA-binding transcription factor activity"/>
    <property type="evidence" value="ECO:0007669"/>
    <property type="project" value="InterPro"/>
</dbReference>
<dbReference type="InterPro" id="IPR003313">
    <property type="entry name" value="AraC-bd"/>
</dbReference>
<dbReference type="SMART" id="SM00342">
    <property type="entry name" value="HTH_ARAC"/>
    <property type="match status" value="1"/>
</dbReference>
<evidence type="ECO:0000313" key="6">
    <source>
        <dbReference type="EMBL" id="GGF26881.1"/>
    </source>
</evidence>
<dbReference type="InterPro" id="IPR037923">
    <property type="entry name" value="HTH-like"/>
</dbReference>
<name>A0A8J2YV63_9PROT</name>
<evidence type="ECO:0000259" key="5">
    <source>
        <dbReference type="PROSITE" id="PS01124"/>
    </source>
</evidence>
<dbReference type="InterPro" id="IPR018060">
    <property type="entry name" value="HTH_AraC"/>
</dbReference>
<evidence type="ECO:0000256" key="1">
    <source>
        <dbReference type="ARBA" id="ARBA00023015"/>
    </source>
</evidence>
<dbReference type="PANTHER" id="PTHR46796">
    <property type="entry name" value="HTH-TYPE TRANSCRIPTIONAL ACTIVATOR RHAS-RELATED"/>
    <property type="match status" value="1"/>
</dbReference>
<dbReference type="SUPFAM" id="SSF51215">
    <property type="entry name" value="Regulatory protein AraC"/>
    <property type="match status" value="1"/>
</dbReference>
<keyword evidence="1" id="KW-0805">Transcription regulation</keyword>
<dbReference type="SUPFAM" id="SSF46689">
    <property type="entry name" value="Homeodomain-like"/>
    <property type="match status" value="2"/>
</dbReference>
<feature type="domain" description="HTH araC/xylS-type" evidence="5">
    <location>
        <begin position="189"/>
        <end position="286"/>
    </location>
</feature>
<dbReference type="PROSITE" id="PS01124">
    <property type="entry name" value="HTH_ARAC_FAMILY_2"/>
    <property type="match status" value="1"/>
</dbReference>
<sequence length="304" mass="32883">MDRTVRHSDDGRSATGVGLGRSEAAEQDCIRIGRGGDGIERAEARFRGQAFAPHRHDTYTIGVTLAGVQAFCYRGERQHALPGQYHILHPDELHDGGAGTDEGFAYRVVYLDPRLVQDALGGRPLPFVRTPVLDPLLRPEGFLADALDLQAEIDELARTEIIVAVASLLSAAALAGAPPTGSLALRAIARVRGLIAESPTERHSMATLERVSGLDRWTIARQFRALYGTSPSRFRTLRQLDQVRHLMAGGTPLALAAAEAGFADQSHMTRQFKRAYGLTPAAWLGATGLEATDLNRARGPARRP</sequence>
<evidence type="ECO:0000256" key="4">
    <source>
        <dbReference type="SAM" id="MobiDB-lite"/>
    </source>
</evidence>
<keyword evidence="7" id="KW-1185">Reference proteome</keyword>
<evidence type="ECO:0000256" key="2">
    <source>
        <dbReference type="ARBA" id="ARBA00023125"/>
    </source>
</evidence>
<dbReference type="InterPro" id="IPR050204">
    <property type="entry name" value="AraC_XylS_family_regulators"/>
</dbReference>
<feature type="region of interest" description="Disordered" evidence="4">
    <location>
        <begin position="1"/>
        <end position="20"/>
    </location>
</feature>
<evidence type="ECO:0000256" key="3">
    <source>
        <dbReference type="ARBA" id="ARBA00023163"/>
    </source>
</evidence>
<reference evidence="6" key="2">
    <citation type="submission" date="2020-09" db="EMBL/GenBank/DDBJ databases">
        <authorList>
            <person name="Sun Q."/>
            <person name="Zhou Y."/>
        </authorList>
    </citation>
    <scope>NUCLEOTIDE SEQUENCE</scope>
    <source>
        <strain evidence="6">CGMCC 1.15725</strain>
    </source>
</reference>
<dbReference type="Pfam" id="PF02311">
    <property type="entry name" value="AraC_binding"/>
    <property type="match status" value="1"/>
</dbReference>
<organism evidence="6 7">
    <name type="scientific">Aliidongia dinghuensis</name>
    <dbReference type="NCBI Taxonomy" id="1867774"/>
    <lineage>
        <taxon>Bacteria</taxon>
        <taxon>Pseudomonadati</taxon>
        <taxon>Pseudomonadota</taxon>
        <taxon>Alphaproteobacteria</taxon>
        <taxon>Rhodospirillales</taxon>
        <taxon>Dongiaceae</taxon>
        <taxon>Aliidongia</taxon>
    </lineage>
</organism>
<accession>A0A8J2YV63</accession>
<gene>
    <name evidence="6" type="ORF">GCM10011611_36130</name>
</gene>
<dbReference type="AlphaFoldDB" id="A0A8J2YV63"/>
<protein>
    <submittedName>
        <fullName evidence="6">AraC family transcriptional regulator</fullName>
    </submittedName>
</protein>
<reference evidence="6" key="1">
    <citation type="journal article" date="2014" name="Int. J. Syst. Evol. Microbiol.">
        <title>Complete genome sequence of Corynebacterium casei LMG S-19264T (=DSM 44701T), isolated from a smear-ripened cheese.</title>
        <authorList>
            <consortium name="US DOE Joint Genome Institute (JGI-PGF)"/>
            <person name="Walter F."/>
            <person name="Albersmeier A."/>
            <person name="Kalinowski J."/>
            <person name="Ruckert C."/>
        </authorList>
    </citation>
    <scope>NUCLEOTIDE SEQUENCE</scope>
    <source>
        <strain evidence="6">CGMCC 1.15725</strain>
    </source>
</reference>
<dbReference type="Gene3D" id="1.10.10.60">
    <property type="entry name" value="Homeodomain-like"/>
    <property type="match status" value="1"/>
</dbReference>
<dbReference type="InterPro" id="IPR009057">
    <property type="entry name" value="Homeodomain-like_sf"/>
</dbReference>
<dbReference type="GO" id="GO:0043565">
    <property type="term" value="F:sequence-specific DNA binding"/>
    <property type="evidence" value="ECO:0007669"/>
    <property type="project" value="InterPro"/>
</dbReference>
<dbReference type="Proteomes" id="UP000646365">
    <property type="component" value="Unassembled WGS sequence"/>
</dbReference>
<feature type="compositionally biased region" description="Basic and acidic residues" evidence="4">
    <location>
        <begin position="1"/>
        <end position="12"/>
    </location>
</feature>
<keyword evidence="3" id="KW-0804">Transcription</keyword>
<keyword evidence="2" id="KW-0238">DNA-binding</keyword>
<evidence type="ECO:0000313" key="7">
    <source>
        <dbReference type="Proteomes" id="UP000646365"/>
    </source>
</evidence>
<dbReference type="Pfam" id="PF12833">
    <property type="entry name" value="HTH_18"/>
    <property type="match status" value="1"/>
</dbReference>
<proteinExistence type="predicted"/>